<comment type="caution">
    <text evidence="3">The sequence shown here is derived from an EMBL/GenBank/DDBJ whole genome shotgun (WGS) entry which is preliminary data.</text>
</comment>
<evidence type="ECO:0000313" key="4">
    <source>
        <dbReference type="Proteomes" id="UP001196413"/>
    </source>
</evidence>
<reference evidence="3" key="1">
    <citation type="submission" date="2021-06" db="EMBL/GenBank/DDBJ databases">
        <title>Parelaphostrongylus tenuis whole genome reference sequence.</title>
        <authorList>
            <person name="Garwood T.J."/>
            <person name="Larsen P.A."/>
            <person name="Fountain-Jones N.M."/>
            <person name="Garbe J.R."/>
            <person name="Macchietto M.G."/>
            <person name="Kania S.A."/>
            <person name="Gerhold R.W."/>
            <person name="Richards J.E."/>
            <person name="Wolf T.M."/>
        </authorList>
    </citation>
    <scope>NUCLEOTIDE SEQUENCE</scope>
    <source>
        <strain evidence="3">MNPRO001-30</strain>
        <tissue evidence="3">Meninges</tissue>
    </source>
</reference>
<feature type="domain" description="MSP" evidence="2">
    <location>
        <begin position="3"/>
        <end position="61"/>
    </location>
</feature>
<feature type="region of interest" description="Disordered" evidence="1">
    <location>
        <begin position="47"/>
        <end position="74"/>
    </location>
</feature>
<name>A0AAD5WK52_PARTN</name>
<proteinExistence type="predicted"/>
<organism evidence="3 4">
    <name type="scientific">Parelaphostrongylus tenuis</name>
    <name type="common">Meningeal worm</name>
    <dbReference type="NCBI Taxonomy" id="148309"/>
    <lineage>
        <taxon>Eukaryota</taxon>
        <taxon>Metazoa</taxon>
        <taxon>Ecdysozoa</taxon>
        <taxon>Nematoda</taxon>
        <taxon>Chromadorea</taxon>
        <taxon>Rhabditida</taxon>
        <taxon>Rhabditina</taxon>
        <taxon>Rhabditomorpha</taxon>
        <taxon>Strongyloidea</taxon>
        <taxon>Metastrongylidae</taxon>
        <taxon>Parelaphostrongylus</taxon>
    </lineage>
</organism>
<dbReference type="AlphaFoldDB" id="A0AAD5WK52"/>
<sequence length="74" mass="8499">MSRIWPPVGALKPDDDVAVPLTFNAGKTVPDNGKHYSAVYYIKVTDEKRDEKKDDEKKDEKNDEEKNEVTEVFD</sequence>
<dbReference type="InterPro" id="IPR008962">
    <property type="entry name" value="PapD-like_sf"/>
</dbReference>
<dbReference type="SUPFAM" id="SSF49354">
    <property type="entry name" value="PapD-like"/>
    <property type="match status" value="1"/>
</dbReference>
<evidence type="ECO:0000313" key="3">
    <source>
        <dbReference type="EMBL" id="KAJ1372413.1"/>
    </source>
</evidence>
<dbReference type="Proteomes" id="UP001196413">
    <property type="component" value="Unassembled WGS sequence"/>
</dbReference>
<keyword evidence="4" id="KW-1185">Reference proteome</keyword>
<protein>
    <recommendedName>
        <fullName evidence="2">MSP domain-containing protein</fullName>
    </recommendedName>
</protein>
<accession>A0AAD5WK52</accession>
<evidence type="ECO:0000256" key="1">
    <source>
        <dbReference type="SAM" id="MobiDB-lite"/>
    </source>
</evidence>
<dbReference type="Pfam" id="PF00635">
    <property type="entry name" value="Motile_Sperm"/>
    <property type="match status" value="1"/>
</dbReference>
<dbReference type="InterPro" id="IPR000535">
    <property type="entry name" value="MSP_dom"/>
</dbReference>
<dbReference type="EMBL" id="JAHQIW010007138">
    <property type="protein sequence ID" value="KAJ1372413.1"/>
    <property type="molecule type" value="Genomic_DNA"/>
</dbReference>
<evidence type="ECO:0000259" key="2">
    <source>
        <dbReference type="Pfam" id="PF00635"/>
    </source>
</evidence>
<gene>
    <name evidence="3" type="ORF">KIN20_034572</name>
</gene>